<accession>A0A8H3BPN4</accession>
<evidence type="ECO:0008006" key="3">
    <source>
        <dbReference type="Google" id="ProtNLM"/>
    </source>
</evidence>
<dbReference type="Proteomes" id="UP000663846">
    <property type="component" value="Unassembled WGS sequence"/>
</dbReference>
<gene>
    <name evidence="1" type="ORF">RDB_LOCUS159095</name>
</gene>
<dbReference type="AlphaFoldDB" id="A0A8H3BPN4"/>
<dbReference type="EMBL" id="CAJMWS010000724">
    <property type="protein sequence ID" value="CAE6460705.1"/>
    <property type="molecule type" value="Genomic_DNA"/>
</dbReference>
<reference evidence="1" key="1">
    <citation type="submission" date="2021-01" db="EMBL/GenBank/DDBJ databases">
        <authorList>
            <person name="Kaushik A."/>
        </authorList>
    </citation>
    <scope>NUCLEOTIDE SEQUENCE</scope>
    <source>
        <strain evidence="1">AG1-1C</strain>
    </source>
</reference>
<sequence length="88" mass="10021">MPSPYKFVDPRIKPYSAQLQECSERHKFELESKSTTKKENGYDVHEFYFIVNGIAYTQYMAISSTLKEAKNKAAGFIISSGVLEQFTG</sequence>
<dbReference type="SUPFAM" id="SSF54768">
    <property type="entry name" value="dsRNA-binding domain-like"/>
    <property type="match status" value="1"/>
</dbReference>
<evidence type="ECO:0000313" key="1">
    <source>
        <dbReference type="EMBL" id="CAE6460705.1"/>
    </source>
</evidence>
<comment type="caution">
    <text evidence="1">The sequence shown here is derived from an EMBL/GenBank/DDBJ whole genome shotgun (WGS) entry which is preliminary data.</text>
</comment>
<organism evidence="1 2">
    <name type="scientific">Rhizoctonia solani</name>
    <dbReference type="NCBI Taxonomy" id="456999"/>
    <lineage>
        <taxon>Eukaryota</taxon>
        <taxon>Fungi</taxon>
        <taxon>Dikarya</taxon>
        <taxon>Basidiomycota</taxon>
        <taxon>Agaricomycotina</taxon>
        <taxon>Agaricomycetes</taxon>
        <taxon>Cantharellales</taxon>
        <taxon>Ceratobasidiaceae</taxon>
        <taxon>Rhizoctonia</taxon>
    </lineage>
</organism>
<name>A0A8H3BPN4_9AGAM</name>
<evidence type="ECO:0000313" key="2">
    <source>
        <dbReference type="Proteomes" id="UP000663846"/>
    </source>
</evidence>
<protein>
    <recommendedName>
        <fullName evidence="3">DRBM domain-containing protein</fullName>
    </recommendedName>
</protein>
<proteinExistence type="predicted"/>